<accession>A0A7S4A9U5</accession>
<feature type="transmembrane region" description="Helical" evidence="3">
    <location>
        <begin position="477"/>
        <end position="500"/>
    </location>
</feature>
<reference evidence="4" key="1">
    <citation type="submission" date="2021-01" db="EMBL/GenBank/DDBJ databases">
        <authorList>
            <person name="Corre E."/>
            <person name="Pelletier E."/>
            <person name="Niang G."/>
            <person name="Scheremetjew M."/>
            <person name="Finn R."/>
            <person name="Kale V."/>
            <person name="Holt S."/>
            <person name="Cochrane G."/>
            <person name="Meng A."/>
            <person name="Brown T."/>
            <person name="Cohen L."/>
        </authorList>
    </citation>
    <scope>NUCLEOTIDE SEQUENCE</scope>
    <source>
        <strain evidence="4">10249 10 AB</strain>
    </source>
</reference>
<feature type="transmembrane region" description="Helical" evidence="3">
    <location>
        <begin position="352"/>
        <end position="372"/>
    </location>
</feature>
<evidence type="ECO:0000256" key="2">
    <source>
        <dbReference type="SAM" id="MobiDB-lite"/>
    </source>
</evidence>
<feature type="transmembrane region" description="Helical" evidence="3">
    <location>
        <begin position="693"/>
        <end position="714"/>
    </location>
</feature>
<feature type="transmembrane region" description="Helical" evidence="3">
    <location>
        <begin position="431"/>
        <end position="456"/>
    </location>
</feature>
<dbReference type="EMBL" id="HBIX01001564">
    <property type="protein sequence ID" value="CAE0708441.1"/>
    <property type="molecule type" value="Transcribed_RNA"/>
</dbReference>
<sequence length="718" mass="81839">MENALQEAADIKWAMEFDEMKALSKYFESVRLHRCGIRDTMLAHEYAEDADSLREYVFDKKNSVLRLKKDAKEKMKAAQVDKQISDTYALDSFQTNRAYVASTVTGVDLARQAEEENERSADMMKKILEQEEEGKNRLKEAQAALEVAETVQYNAKINQGICTWAFMVCNMINGNGYNAAYEDRNKIHQFPIAPSNAVIKANKDIHDALLEIRNAEIKRAKAIELHKDASIRANLSRAVLGDSHALKKTSDIYLHDSEEFRSSAVEEEDEAEKDDEKTQLEETDIAIKEHEIRNDVNNSETLFERVIDDQHKEQIAMKRMKHYRSLVQKKSDKWNEKEKEATHHVAKAGWEAIVASVAGSCLLVVVITRIVATFRYRQPLRWVLREMPYFSQDLLYLVCHISIFMLAMGYVGELLINFHYHNFFARTGITIIFASVAAILHVVLLQLIPSMCILFRESRVDASTVRLLAKQIMLKKGVIILLVSAIEMLLCWCWIGIVAFERVHLVNTYAVWLAVLCMSTCYGIFVQTNNYTGADDLLTYYGDISEDLSPISSSDGEFGKENEQRSLLSMPYQESSQVSLSESAEDLFMGTPNKSPIQNSKVSVESSTSMQSIPIGSTESKNDVDYGLLTNSFRARLYTSPVNFSWKSEFEKVRLLFELLITSVAIWIVRRDLSLIRKLSPLAKDIIWGRAPLWILNIFLFIVFATFVVAFANIKFGK</sequence>
<feature type="transmembrane region" description="Helical" evidence="3">
    <location>
        <begin position="655"/>
        <end position="673"/>
    </location>
</feature>
<feature type="region of interest" description="Disordered" evidence="2">
    <location>
        <begin position="260"/>
        <end position="279"/>
    </location>
</feature>
<evidence type="ECO:0000256" key="1">
    <source>
        <dbReference type="SAM" id="Coils"/>
    </source>
</evidence>
<keyword evidence="3" id="KW-0472">Membrane</keyword>
<feature type="transmembrane region" description="Helical" evidence="3">
    <location>
        <begin position="393"/>
        <end position="411"/>
    </location>
</feature>
<gene>
    <name evidence="4" type="ORF">PAUS00366_LOCUS1161</name>
</gene>
<evidence type="ECO:0000313" key="4">
    <source>
        <dbReference type="EMBL" id="CAE0708441.1"/>
    </source>
</evidence>
<dbReference type="AlphaFoldDB" id="A0A7S4A9U5"/>
<proteinExistence type="predicted"/>
<protein>
    <submittedName>
        <fullName evidence="4">Uncharacterized protein</fullName>
    </submittedName>
</protein>
<keyword evidence="1" id="KW-0175">Coiled coil</keyword>
<feature type="coiled-coil region" evidence="1">
    <location>
        <begin position="110"/>
        <end position="151"/>
    </location>
</feature>
<evidence type="ECO:0000256" key="3">
    <source>
        <dbReference type="SAM" id="Phobius"/>
    </source>
</evidence>
<feature type="transmembrane region" description="Helical" evidence="3">
    <location>
        <begin position="506"/>
        <end position="525"/>
    </location>
</feature>
<keyword evidence="3" id="KW-1133">Transmembrane helix</keyword>
<name>A0A7S4A9U5_9STRA</name>
<keyword evidence="3" id="KW-0812">Transmembrane</keyword>
<organism evidence="4">
    <name type="scientific">Pseudo-nitzschia australis</name>
    <dbReference type="NCBI Taxonomy" id="44445"/>
    <lineage>
        <taxon>Eukaryota</taxon>
        <taxon>Sar</taxon>
        <taxon>Stramenopiles</taxon>
        <taxon>Ochrophyta</taxon>
        <taxon>Bacillariophyta</taxon>
        <taxon>Bacillariophyceae</taxon>
        <taxon>Bacillariophycidae</taxon>
        <taxon>Bacillariales</taxon>
        <taxon>Bacillariaceae</taxon>
        <taxon>Pseudo-nitzschia</taxon>
    </lineage>
</organism>